<gene>
    <name evidence="1" type="ORF">UFOVP1326_2</name>
    <name evidence="2" type="ORF">UFOVP1436_37</name>
</gene>
<accession>A0A6J5RYK1</accession>
<organism evidence="1">
    <name type="scientific">uncultured Caudovirales phage</name>
    <dbReference type="NCBI Taxonomy" id="2100421"/>
    <lineage>
        <taxon>Viruses</taxon>
        <taxon>Duplodnaviria</taxon>
        <taxon>Heunggongvirae</taxon>
        <taxon>Uroviricota</taxon>
        <taxon>Caudoviricetes</taxon>
        <taxon>Peduoviridae</taxon>
        <taxon>Maltschvirus</taxon>
        <taxon>Maltschvirus maltsch</taxon>
    </lineage>
</organism>
<name>A0A6J5RYK1_9CAUD</name>
<protein>
    <submittedName>
        <fullName evidence="1">Uncharacterized protein</fullName>
    </submittedName>
</protein>
<evidence type="ECO:0000313" key="2">
    <source>
        <dbReference type="EMBL" id="CAB4212828.1"/>
    </source>
</evidence>
<proteinExistence type="predicted"/>
<dbReference type="EMBL" id="LR797276">
    <property type="protein sequence ID" value="CAB4198881.1"/>
    <property type="molecule type" value="Genomic_DNA"/>
</dbReference>
<dbReference type="EMBL" id="LR797388">
    <property type="protein sequence ID" value="CAB4212828.1"/>
    <property type="molecule type" value="Genomic_DNA"/>
</dbReference>
<reference evidence="1" key="1">
    <citation type="submission" date="2020-05" db="EMBL/GenBank/DDBJ databases">
        <authorList>
            <person name="Chiriac C."/>
            <person name="Salcher M."/>
            <person name="Ghai R."/>
            <person name="Kavagutti S V."/>
        </authorList>
    </citation>
    <scope>NUCLEOTIDE SEQUENCE</scope>
</reference>
<evidence type="ECO:0000313" key="1">
    <source>
        <dbReference type="EMBL" id="CAB4198881.1"/>
    </source>
</evidence>
<sequence>MVENEDYKAGPFTGNGVATSFAFTFRCFEEADIVATLLVIATGVESTLVLTTDYTVTLNADQDTNPGGTVTYNPSGTPMASTHKLTLTRDLAFTQTTDLRNSGAGYRHTIETMVDRVTVLTQQVNELLARSLRYPVSDPSLTIELPAAAQRAGEYAAFDSSGNLITSGAPAGGVAVSSYMETVVAAANAAAARTLLGTGAGDTTAAGTNAFTGANSFLDSQLTIKGNVDATKLAVFDTDNAMATGTTEKVKLTGRETIWIPAGAMTARTTNGAASGTAESTTNKIMLRTLDFDAGTAEYAQFAVTMPKSWNEGTLKVQFIWSNAAGTGDVVWGCQGVAISDDDVIDATFGTAQTVTDSVTAAGDLMKSAETAAITVAGTPVAGDTVVLQFYRDAASGSDTFATDARLHGVLVFFSTDAANDV</sequence>